<name>A0A9N8PHR7_9PEZI</name>
<dbReference type="Proteomes" id="UP000714618">
    <property type="component" value="Unassembled WGS sequence"/>
</dbReference>
<keyword evidence="2" id="KW-1185">Reference proteome</keyword>
<evidence type="ECO:0000313" key="2">
    <source>
        <dbReference type="Proteomes" id="UP000714618"/>
    </source>
</evidence>
<organism evidence="1 2">
    <name type="scientific">Aureobasidium mustum</name>
    <dbReference type="NCBI Taxonomy" id="2773714"/>
    <lineage>
        <taxon>Eukaryota</taxon>
        <taxon>Fungi</taxon>
        <taxon>Dikarya</taxon>
        <taxon>Ascomycota</taxon>
        <taxon>Pezizomycotina</taxon>
        <taxon>Dothideomycetes</taxon>
        <taxon>Dothideomycetidae</taxon>
        <taxon>Dothideales</taxon>
        <taxon>Saccotheciaceae</taxon>
        <taxon>Aureobasidium</taxon>
    </lineage>
</organism>
<proteinExistence type="predicted"/>
<gene>
    <name evidence="1" type="ORF">AWRI4233_LOCUS5492</name>
</gene>
<evidence type="ECO:0000313" key="1">
    <source>
        <dbReference type="EMBL" id="CAD0096161.1"/>
    </source>
</evidence>
<reference evidence="1" key="1">
    <citation type="submission" date="2020-06" db="EMBL/GenBank/DDBJ databases">
        <authorList>
            <person name="Onetto C."/>
        </authorList>
    </citation>
    <scope>NUCLEOTIDE SEQUENCE</scope>
</reference>
<comment type="caution">
    <text evidence="1">The sequence shown here is derived from an EMBL/GenBank/DDBJ whole genome shotgun (WGS) entry which is preliminary data.</text>
</comment>
<protein>
    <submittedName>
        <fullName evidence="1">Uncharacterized protein</fullName>
    </submittedName>
</protein>
<accession>A0A9N8PHR7</accession>
<dbReference type="OrthoDB" id="10453777at2759"/>
<sequence>MASTKPPPKQFLWCDEHAEIAAWLARKNLGMEFYGSFINYCARTMDKLRCYNGRLIKDHLGHLRETLTAEPLSGAAVLYEMKFYYNRFFRTGPVQSGVIPLFTLCKFHFLFSNHPAIDRSPKMVHQKAQNVCV</sequence>
<dbReference type="AlphaFoldDB" id="A0A9N8PHR7"/>
<dbReference type="EMBL" id="CAIJEO010000007">
    <property type="protein sequence ID" value="CAD0096161.1"/>
    <property type="molecule type" value="Genomic_DNA"/>
</dbReference>